<dbReference type="Proteomes" id="UP000199054">
    <property type="component" value="Unassembled WGS sequence"/>
</dbReference>
<keyword evidence="1" id="KW-0812">Transmembrane</keyword>
<name>A0A1H8KZI6_9RHOB</name>
<dbReference type="EMBL" id="FODE01000026">
    <property type="protein sequence ID" value="SEN98251.1"/>
    <property type="molecule type" value="Genomic_DNA"/>
</dbReference>
<proteinExistence type="predicted"/>
<protein>
    <recommendedName>
        <fullName evidence="4">DUF4956 domain-containing protein</fullName>
    </recommendedName>
</protein>
<evidence type="ECO:0000313" key="3">
    <source>
        <dbReference type="Proteomes" id="UP000199054"/>
    </source>
</evidence>
<dbReference type="Pfam" id="PF16316">
    <property type="entry name" value="DUF4956"/>
    <property type="match status" value="1"/>
</dbReference>
<sequence>MFITDILQGLLPPLDMTLRFALNLLAMLLLVFGLYYRRYRDKELVTAAAMFNVFAFGVLSILSSVEFGIGAGFGLFAILALFTLRSEQISKTEITYFFGSVSIAVICAIPGTELEFVLAVIVLVLLMAWIVDHPRLLKSADGVRLNLDKIDRHALSDPALMRQELSRRLGVEVMSYRITELDYITDRAAISVFFRRA</sequence>
<accession>A0A1H8KZI6</accession>
<evidence type="ECO:0008006" key="4">
    <source>
        <dbReference type="Google" id="ProtNLM"/>
    </source>
</evidence>
<gene>
    <name evidence="2" type="ORF">SAMN04489859_102632</name>
</gene>
<feature type="transmembrane region" description="Helical" evidence="1">
    <location>
        <begin position="67"/>
        <end position="84"/>
    </location>
</feature>
<organism evidence="2 3">
    <name type="scientific">Paracoccus alcaliphilus</name>
    <dbReference type="NCBI Taxonomy" id="34002"/>
    <lineage>
        <taxon>Bacteria</taxon>
        <taxon>Pseudomonadati</taxon>
        <taxon>Pseudomonadota</taxon>
        <taxon>Alphaproteobacteria</taxon>
        <taxon>Rhodobacterales</taxon>
        <taxon>Paracoccaceae</taxon>
        <taxon>Paracoccus</taxon>
    </lineage>
</organism>
<feature type="transmembrane region" description="Helical" evidence="1">
    <location>
        <begin position="44"/>
        <end position="61"/>
    </location>
</feature>
<reference evidence="2 3" key="1">
    <citation type="submission" date="2016-10" db="EMBL/GenBank/DDBJ databases">
        <authorList>
            <person name="de Groot N.N."/>
        </authorList>
    </citation>
    <scope>NUCLEOTIDE SEQUENCE [LARGE SCALE GENOMIC DNA]</scope>
    <source>
        <strain evidence="2 3">DSM 8512</strain>
    </source>
</reference>
<dbReference type="RefSeq" id="WP_211657362.1">
    <property type="nucleotide sequence ID" value="NZ_CP067124.1"/>
</dbReference>
<keyword evidence="1" id="KW-0472">Membrane</keyword>
<dbReference type="InterPro" id="IPR032531">
    <property type="entry name" value="DUF4956"/>
</dbReference>
<keyword evidence="3" id="KW-1185">Reference proteome</keyword>
<dbReference type="AlphaFoldDB" id="A0A1H8KZI6"/>
<feature type="transmembrane region" description="Helical" evidence="1">
    <location>
        <begin position="20"/>
        <end position="37"/>
    </location>
</feature>
<dbReference type="STRING" id="34002.SAMN04489859_102632"/>
<keyword evidence="1" id="KW-1133">Transmembrane helix</keyword>
<feature type="transmembrane region" description="Helical" evidence="1">
    <location>
        <begin position="96"/>
        <end position="129"/>
    </location>
</feature>
<evidence type="ECO:0000313" key="2">
    <source>
        <dbReference type="EMBL" id="SEN98251.1"/>
    </source>
</evidence>
<evidence type="ECO:0000256" key="1">
    <source>
        <dbReference type="SAM" id="Phobius"/>
    </source>
</evidence>